<reference evidence="2 3" key="1">
    <citation type="submission" date="2018-08" db="EMBL/GenBank/DDBJ databases">
        <title>Comparative analysis of Burkholderia isolates from Puerto Rico.</title>
        <authorList>
            <person name="Hall C."/>
            <person name="Sahl J."/>
            <person name="Wagner D."/>
        </authorList>
    </citation>
    <scope>NUCLEOTIDE SEQUENCE [LARGE SCALE GENOMIC DNA]</scope>
    <source>
        <strain evidence="2 3">Bp8966</strain>
    </source>
</reference>
<proteinExistence type="predicted"/>
<evidence type="ECO:0000313" key="3">
    <source>
        <dbReference type="Proteomes" id="UP000281098"/>
    </source>
</evidence>
<sequence>MDELDLFRIADTYTLTDAAALLAGAKPSRIRPPNKYTIQRYHLARLENPDPDGDDLDSKPEAFDAALRSLTHAINRERDPLPAIKQYFPIDIGAYQEAFGELPEGLIAKLDPGTTTVDAEDLKAWLASRGVKSGFFFPDSNDTPDYLDRSTPRYAPKLAAAVSAWLAVTEPGKKHPKQALEKWLREHAAEFGLTDDDGKPNETGIEEAAKVANWRPSGGAPTTTGG</sequence>
<comment type="caution">
    <text evidence="2">The sequence shown here is derived from an EMBL/GenBank/DDBJ whole genome shotgun (WGS) entry which is preliminary data.</text>
</comment>
<feature type="region of interest" description="Disordered" evidence="1">
    <location>
        <begin position="191"/>
        <end position="226"/>
    </location>
</feature>
<keyword evidence="3" id="KW-1185">Reference proteome</keyword>
<name>A0ABX9YPK5_9BURK</name>
<organism evidence="2 3">
    <name type="scientific">Burkholderia stagnalis</name>
    <dbReference type="NCBI Taxonomy" id="1503054"/>
    <lineage>
        <taxon>Bacteria</taxon>
        <taxon>Pseudomonadati</taxon>
        <taxon>Pseudomonadota</taxon>
        <taxon>Betaproteobacteria</taxon>
        <taxon>Burkholderiales</taxon>
        <taxon>Burkholderiaceae</taxon>
        <taxon>Burkholderia</taxon>
        <taxon>Burkholderia cepacia complex</taxon>
    </lineage>
</organism>
<accession>A0ABX9YPK5</accession>
<protein>
    <submittedName>
        <fullName evidence="2">Uncharacterized protein</fullName>
    </submittedName>
</protein>
<dbReference type="RefSeq" id="WP_124491128.1">
    <property type="nucleotide sequence ID" value="NZ_QTOI01000013.1"/>
</dbReference>
<evidence type="ECO:0000313" key="2">
    <source>
        <dbReference type="EMBL" id="RQY92515.1"/>
    </source>
</evidence>
<dbReference type="EMBL" id="QTPM01000016">
    <property type="protein sequence ID" value="RQY92515.1"/>
    <property type="molecule type" value="Genomic_DNA"/>
</dbReference>
<evidence type="ECO:0000256" key="1">
    <source>
        <dbReference type="SAM" id="MobiDB-lite"/>
    </source>
</evidence>
<dbReference type="Proteomes" id="UP000281098">
    <property type="component" value="Unassembled WGS sequence"/>
</dbReference>
<gene>
    <name evidence="2" type="ORF">DF017_14915</name>
</gene>